<accession>A0A832SLR8</accession>
<name>A0A832SLR8_9EURY</name>
<evidence type="ECO:0000313" key="2">
    <source>
        <dbReference type="Proteomes" id="UP000600774"/>
    </source>
</evidence>
<reference evidence="1" key="1">
    <citation type="journal article" date="2020" name="bioRxiv">
        <title>A rank-normalized archaeal taxonomy based on genome phylogeny resolves widespread incomplete and uneven classifications.</title>
        <authorList>
            <person name="Rinke C."/>
            <person name="Chuvochina M."/>
            <person name="Mussig A.J."/>
            <person name="Chaumeil P.-A."/>
            <person name="Waite D.W."/>
            <person name="Whitman W.B."/>
            <person name="Parks D.H."/>
            <person name="Hugenholtz P."/>
        </authorList>
    </citation>
    <scope>NUCLEOTIDE SEQUENCE</scope>
    <source>
        <strain evidence="1">UBA8876</strain>
    </source>
</reference>
<dbReference type="Proteomes" id="UP000600774">
    <property type="component" value="Unassembled WGS sequence"/>
</dbReference>
<sequence length="47" mass="5309">MFAFAELVFVLKVLSLSNKKEVFIGECTVEINNSTKEMKSGRRLFPG</sequence>
<dbReference type="GeneID" id="43446106"/>
<comment type="caution">
    <text evidence="1">The sequence shown here is derived from an EMBL/GenBank/DDBJ whole genome shotgun (WGS) entry which is preliminary data.</text>
</comment>
<organism evidence="1 2">
    <name type="scientific">Methanosarcina acetivorans</name>
    <dbReference type="NCBI Taxonomy" id="2214"/>
    <lineage>
        <taxon>Archaea</taxon>
        <taxon>Methanobacteriati</taxon>
        <taxon>Methanobacteriota</taxon>
        <taxon>Stenosarchaea group</taxon>
        <taxon>Methanomicrobia</taxon>
        <taxon>Methanosarcinales</taxon>
        <taxon>Methanosarcinaceae</taxon>
        <taxon>Methanosarcina</taxon>
    </lineage>
</organism>
<dbReference type="RefSeq" id="WP_157860241.1">
    <property type="nucleotide sequence ID" value="NZ_DUJU01000183.1"/>
</dbReference>
<protein>
    <submittedName>
        <fullName evidence="1">Uncharacterized protein</fullName>
    </submittedName>
</protein>
<dbReference type="AlphaFoldDB" id="A0A832SLR8"/>
<proteinExistence type="predicted"/>
<evidence type="ECO:0000313" key="1">
    <source>
        <dbReference type="EMBL" id="HIH95470.1"/>
    </source>
</evidence>
<gene>
    <name evidence="1" type="ORF">HA338_16060</name>
</gene>
<dbReference type="EMBL" id="DUJU01000183">
    <property type="protein sequence ID" value="HIH95470.1"/>
    <property type="molecule type" value="Genomic_DNA"/>
</dbReference>